<organism evidence="2 3">
    <name type="scientific">Necator americanus</name>
    <name type="common">Human hookworm</name>
    <dbReference type="NCBI Taxonomy" id="51031"/>
    <lineage>
        <taxon>Eukaryota</taxon>
        <taxon>Metazoa</taxon>
        <taxon>Ecdysozoa</taxon>
        <taxon>Nematoda</taxon>
        <taxon>Chromadorea</taxon>
        <taxon>Rhabditida</taxon>
        <taxon>Rhabditina</taxon>
        <taxon>Rhabditomorpha</taxon>
        <taxon>Strongyloidea</taxon>
        <taxon>Ancylostomatidae</taxon>
        <taxon>Bunostominae</taxon>
        <taxon>Necator</taxon>
    </lineage>
</organism>
<accession>A0ABR1C6N4</accession>
<dbReference type="EMBL" id="JAVFWL010000002">
    <property type="protein sequence ID" value="KAK6733313.1"/>
    <property type="molecule type" value="Genomic_DNA"/>
</dbReference>
<sequence>MAEHSTHIRHVLLYEFESGHPVAEAHRNLSQVFGTEAPSERFVHAWFQRFKTGTKKLEDESRSGRPTAISFDEQKNLAEQHPYEGLRYSAASLGSSLSTVSNGLRSLGMVKKLGQWLPHTWSDGNSQDAWTSALSCSPEYVLLKFVIVDVLKHVLAYTVICGGQPMRQISAFIPQREVWQPKSEP</sequence>
<comment type="caution">
    <text evidence="2">The sequence shown here is derived from an EMBL/GenBank/DDBJ whole genome shotgun (WGS) entry which is preliminary data.</text>
</comment>
<evidence type="ECO:0000313" key="3">
    <source>
        <dbReference type="Proteomes" id="UP001303046"/>
    </source>
</evidence>
<proteinExistence type="predicted"/>
<name>A0ABR1C6N4_NECAM</name>
<gene>
    <name evidence="2" type="primary">Necator_chrII.g4994</name>
    <name evidence="2" type="ORF">RB195_017202</name>
</gene>
<protein>
    <recommendedName>
        <fullName evidence="1">Mos1 transposase HTH domain-containing protein</fullName>
    </recommendedName>
</protein>
<dbReference type="PANTHER" id="PTHR46060:SF2">
    <property type="entry name" value="HISTONE-LYSINE N-METHYLTRANSFERASE SETMAR"/>
    <property type="match status" value="1"/>
</dbReference>
<dbReference type="PANTHER" id="PTHR46060">
    <property type="entry name" value="MARINER MOS1 TRANSPOSASE-LIKE PROTEIN"/>
    <property type="match status" value="1"/>
</dbReference>
<dbReference type="Gene3D" id="1.10.10.1450">
    <property type="match status" value="1"/>
</dbReference>
<evidence type="ECO:0000313" key="2">
    <source>
        <dbReference type="EMBL" id="KAK6733313.1"/>
    </source>
</evidence>
<dbReference type="Pfam" id="PF17906">
    <property type="entry name" value="HTH_48"/>
    <property type="match status" value="1"/>
</dbReference>
<reference evidence="2 3" key="1">
    <citation type="submission" date="2023-08" db="EMBL/GenBank/DDBJ databases">
        <title>A Necator americanus chromosomal reference genome.</title>
        <authorList>
            <person name="Ilik V."/>
            <person name="Petrzelkova K.J."/>
            <person name="Pardy F."/>
            <person name="Fuh T."/>
            <person name="Niatou-Singa F.S."/>
            <person name="Gouil Q."/>
            <person name="Baker L."/>
            <person name="Ritchie M.E."/>
            <person name="Jex A.R."/>
            <person name="Gazzola D."/>
            <person name="Li H."/>
            <person name="Toshio Fujiwara R."/>
            <person name="Zhan B."/>
            <person name="Aroian R.V."/>
            <person name="Pafco B."/>
            <person name="Schwarz E.M."/>
        </authorList>
    </citation>
    <scope>NUCLEOTIDE SEQUENCE [LARGE SCALE GENOMIC DNA]</scope>
    <source>
        <strain evidence="2 3">Aroian</strain>
        <tissue evidence="2">Whole animal</tissue>
    </source>
</reference>
<feature type="domain" description="Mos1 transposase HTH" evidence="1">
    <location>
        <begin position="6"/>
        <end position="53"/>
    </location>
</feature>
<evidence type="ECO:0000259" key="1">
    <source>
        <dbReference type="Pfam" id="PF17906"/>
    </source>
</evidence>
<dbReference type="InterPro" id="IPR041426">
    <property type="entry name" value="Mos1_HTH"/>
</dbReference>
<keyword evidence="3" id="KW-1185">Reference proteome</keyword>
<dbReference type="InterPro" id="IPR052709">
    <property type="entry name" value="Transposase-MT_Hybrid"/>
</dbReference>
<dbReference type="Proteomes" id="UP001303046">
    <property type="component" value="Unassembled WGS sequence"/>
</dbReference>